<accession>A0AA86I4Y2</accession>
<organism evidence="2 3">
    <name type="scientific">Priestia megaterium</name>
    <name type="common">Bacillus megaterium</name>
    <dbReference type="NCBI Taxonomy" id="1404"/>
    <lineage>
        <taxon>Bacteria</taxon>
        <taxon>Bacillati</taxon>
        <taxon>Bacillota</taxon>
        <taxon>Bacilli</taxon>
        <taxon>Bacillales</taxon>
        <taxon>Bacillaceae</taxon>
        <taxon>Priestia</taxon>
    </lineage>
</organism>
<protein>
    <submittedName>
        <fullName evidence="2">Uncharacterized protein</fullName>
    </submittedName>
</protein>
<feature type="region of interest" description="Disordered" evidence="1">
    <location>
        <begin position="159"/>
        <end position="186"/>
    </location>
</feature>
<dbReference type="Proteomes" id="UP000253834">
    <property type="component" value="Chromosome"/>
</dbReference>
<dbReference type="RefSeq" id="WP_114895478.1">
    <property type="nucleotide sequence ID" value="NZ_CP022674.1"/>
</dbReference>
<gene>
    <name evidence="2" type="ORF">CIB87_10720</name>
</gene>
<evidence type="ECO:0000313" key="3">
    <source>
        <dbReference type="Proteomes" id="UP000253834"/>
    </source>
</evidence>
<dbReference type="AlphaFoldDB" id="A0AA86I4Y2"/>
<proteinExistence type="predicted"/>
<reference evidence="2 3" key="1">
    <citation type="submission" date="2017-07" db="EMBL/GenBank/DDBJ databases">
        <title>Isolation and development of strain Bacillus megaterium SR7 for enhanced growth and metabolite production under supercritical carbon dioxide.</title>
        <authorList>
            <person name="Freedman A.J.E."/>
            <person name="Peet K.C."/>
            <person name="Boock J.T."/>
            <person name="Penn K."/>
            <person name="Prather K.L.J."/>
            <person name="Thompson J.R."/>
        </authorList>
    </citation>
    <scope>NUCLEOTIDE SEQUENCE [LARGE SCALE GENOMIC DNA]</scope>
    <source>
        <strain evidence="2 3">SR7</strain>
    </source>
</reference>
<feature type="compositionally biased region" description="Low complexity" evidence="1">
    <location>
        <begin position="161"/>
        <end position="172"/>
    </location>
</feature>
<evidence type="ECO:0000313" key="2">
    <source>
        <dbReference type="EMBL" id="AXI29461.1"/>
    </source>
</evidence>
<name>A0AA86I4Y2_PRIMG</name>
<sequence>MDEKDFLEKPYIDRKFLEIVAEGDTGFINPWDACYNVLDLTATVVKPLRPARALIKGAKKFRKKQAIRVLKVTRKQAISGIFPGDGMPKVGDLYICNPIDTKRYYDISNFHEEMRNHKLMEAQYLLRSLGATRIEVFTGHEEGKEKSFGFKSGYRDASGQSADSSGRFDSSSNNKKQTSYKANYSPSGKPFVPDDLYWYDKESQWEAIAIDRLHHGLTSFELEVEVTSDYGVDANLMNLFSNSKLKVDLKLDGNYKKFHKQKIKLYGEFTPLS</sequence>
<dbReference type="EMBL" id="CP022674">
    <property type="protein sequence ID" value="AXI29461.1"/>
    <property type="molecule type" value="Genomic_DNA"/>
</dbReference>
<feature type="compositionally biased region" description="Polar residues" evidence="1">
    <location>
        <begin position="173"/>
        <end position="186"/>
    </location>
</feature>
<evidence type="ECO:0000256" key="1">
    <source>
        <dbReference type="SAM" id="MobiDB-lite"/>
    </source>
</evidence>